<organism evidence="2 3">
    <name type="scientific">Pseudomonas trivialis</name>
    <dbReference type="NCBI Taxonomy" id="200450"/>
    <lineage>
        <taxon>Bacteria</taxon>
        <taxon>Pseudomonadati</taxon>
        <taxon>Pseudomonadota</taxon>
        <taxon>Gammaproteobacteria</taxon>
        <taxon>Pseudomonadales</taxon>
        <taxon>Pseudomonadaceae</taxon>
        <taxon>Pseudomonas</taxon>
    </lineage>
</organism>
<dbReference type="AlphaFoldDB" id="A0A0H5AUS2"/>
<proteinExistence type="predicted"/>
<evidence type="ECO:0000313" key="3">
    <source>
        <dbReference type="Proteomes" id="UP000036608"/>
    </source>
</evidence>
<gene>
    <name evidence="2" type="ORF">AA957_19475</name>
</gene>
<dbReference type="OrthoDB" id="6053302at2"/>
<feature type="transmembrane region" description="Helical" evidence="1">
    <location>
        <begin position="29"/>
        <end position="51"/>
    </location>
</feature>
<feature type="transmembrane region" description="Helical" evidence="1">
    <location>
        <begin position="83"/>
        <end position="102"/>
    </location>
</feature>
<accession>A0A0H5AUS2</accession>
<feature type="transmembrane region" description="Helical" evidence="1">
    <location>
        <begin position="58"/>
        <end position="77"/>
    </location>
</feature>
<dbReference type="KEGG" id="ptv:AA957_19475"/>
<keyword evidence="1" id="KW-0472">Membrane</keyword>
<evidence type="ECO:0000313" key="2">
    <source>
        <dbReference type="EMBL" id="AKS08212.1"/>
    </source>
</evidence>
<dbReference type="EMBL" id="CP011507">
    <property type="protein sequence ID" value="AKS08212.1"/>
    <property type="molecule type" value="Genomic_DNA"/>
</dbReference>
<dbReference type="RefSeq" id="WP_049711622.1">
    <property type="nucleotide sequence ID" value="NZ_CP011507.1"/>
</dbReference>
<protein>
    <recommendedName>
        <fullName evidence="4">MFS transporter</fullName>
    </recommendedName>
</protein>
<evidence type="ECO:0000256" key="1">
    <source>
        <dbReference type="SAM" id="Phobius"/>
    </source>
</evidence>
<evidence type="ECO:0008006" key="4">
    <source>
        <dbReference type="Google" id="ProtNLM"/>
    </source>
</evidence>
<dbReference type="PATRIC" id="fig|200450.3.peg.3997"/>
<dbReference type="Proteomes" id="UP000036608">
    <property type="component" value="Chromosome"/>
</dbReference>
<name>A0A0H5AUS2_9PSED</name>
<sequence>MAFTITCVVSLFFWAVVSAVTGTKEPWDLANYWTIIYPAALALSAIFGALLKSVQWSAGAIVMFAQIPVVLVISGASPLLGVGILYAAVLSIPAITLSWLAGRLRQAYTP</sequence>
<reference evidence="2 3" key="1">
    <citation type="journal article" date="2015" name="Genome Announc.">
        <title>Complete Genome Sequence of the Rhizobacterium Pseudomonas trivialis Strain IHBB745 with Multiple Plant Growth-Promoting Activities and Tolerance to Desiccation and Alkalinity.</title>
        <authorList>
            <person name="Gulati A."/>
            <person name="Swarnkar M.K."/>
            <person name="Vyas P."/>
            <person name="Rahi P."/>
            <person name="Thakur R."/>
            <person name="Thakur N."/>
            <person name="Singh A.K."/>
        </authorList>
    </citation>
    <scope>NUCLEOTIDE SEQUENCE [LARGE SCALE GENOMIC DNA]</scope>
    <source>
        <strain evidence="3">745</strain>
    </source>
</reference>
<keyword evidence="1" id="KW-0812">Transmembrane</keyword>
<reference evidence="3" key="2">
    <citation type="submission" date="2015-05" db="EMBL/GenBank/DDBJ databases">
        <authorList>
            <person name="Swarnkar M.K."/>
            <person name="Vyas P."/>
            <person name="Rahi P."/>
            <person name="Thakur R."/>
            <person name="Thakur N."/>
            <person name="Singh A.K."/>
            <person name="Gulati A."/>
        </authorList>
    </citation>
    <scope>NUCLEOTIDE SEQUENCE [LARGE SCALE GENOMIC DNA]</scope>
    <source>
        <strain evidence="3">745</strain>
    </source>
</reference>
<keyword evidence="1" id="KW-1133">Transmembrane helix</keyword>